<proteinExistence type="predicted"/>
<dbReference type="AlphaFoldDB" id="A0A2I1GEQ8"/>
<dbReference type="Proteomes" id="UP000234323">
    <property type="component" value="Unassembled WGS sequence"/>
</dbReference>
<protein>
    <recommendedName>
        <fullName evidence="3">Molybdenum cofactor carrier</fullName>
    </recommendedName>
</protein>
<dbReference type="OrthoDB" id="2379830at2759"/>
<dbReference type="Pfam" id="PF12694">
    <property type="entry name" value="cpYpsA"/>
    <property type="match status" value="1"/>
</dbReference>
<dbReference type="VEuPathDB" id="FungiDB:RhiirFUN_011516"/>
<dbReference type="Gene3D" id="3.40.50.450">
    <property type="match status" value="1"/>
</dbReference>
<keyword evidence="2" id="KW-1185">Reference proteome</keyword>
<gene>
    <name evidence="1" type="ORF">RhiirA4_443525</name>
</gene>
<organism evidence="1 2">
    <name type="scientific">Rhizophagus irregularis</name>
    <dbReference type="NCBI Taxonomy" id="588596"/>
    <lineage>
        <taxon>Eukaryota</taxon>
        <taxon>Fungi</taxon>
        <taxon>Fungi incertae sedis</taxon>
        <taxon>Mucoromycota</taxon>
        <taxon>Glomeromycotina</taxon>
        <taxon>Glomeromycetes</taxon>
        <taxon>Glomerales</taxon>
        <taxon>Glomeraceae</taxon>
        <taxon>Rhizophagus</taxon>
    </lineage>
</organism>
<evidence type="ECO:0008006" key="3">
    <source>
        <dbReference type="Google" id="ProtNLM"/>
    </source>
</evidence>
<dbReference type="EMBL" id="LLXI01000364">
    <property type="protein sequence ID" value="PKY45113.1"/>
    <property type="molecule type" value="Genomic_DNA"/>
</dbReference>
<evidence type="ECO:0000313" key="1">
    <source>
        <dbReference type="EMBL" id="PKY45113.1"/>
    </source>
</evidence>
<dbReference type="InterPro" id="IPR024755">
    <property type="entry name" value="cpYpsA"/>
</dbReference>
<evidence type="ECO:0000313" key="2">
    <source>
        <dbReference type="Proteomes" id="UP000234323"/>
    </source>
</evidence>
<dbReference type="VEuPathDB" id="FungiDB:FUN_014323"/>
<dbReference type="VEuPathDB" id="FungiDB:RhiirA1_423090"/>
<reference evidence="1 2" key="1">
    <citation type="submission" date="2015-10" db="EMBL/GenBank/DDBJ databases">
        <title>Genome analyses suggest a sexual origin of heterokaryosis in a supposedly ancient asexual fungus.</title>
        <authorList>
            <person name="Ropars J."/>
            <person name="Sedzielewska K."/>
            <person name="Noel J."/>
            <person name="Charron P."/>
            <person name="Farinelli L."/>
            <person name="Marton T."/>
            <person name="Kruger M."/>
            <person name="Pelin A."/>
            <person name="Brachmann A."/>
            <person name="Corradi N."/>
        </authorList>
    </citation>
    <scope>NUCLEOTIDE SEQUENCE [LARGE SCALE GENOMIC DNA]</scope>
    <source>
        <strain evidence="1 2">A4</strain>
    </source>
</reference>
<name>A0A2I1GEQ8_9GLOM</name>
<sequence>MFLTIRSGGQTGVDRATLDAALDYNNTITKDNVKKSFFIHVTGWCPKGRLAEDGSISLRYPLIETPTSLYSERTEWNIRDADATMVLLLSATTPPDHGTNFTIEKANQLQKPSKIIFLDDNIITNINEVLYWINVNKIKTLNVAGSRESNCSGIYIKAYEFVSTLLEKRRTEE</sequence>
<accession>A0A2I1GEQ8</accession>
<comment type="caution">
    <text evidence="1">The sequence shown here is derived from an EMBL/GenBank/DDBJ whole genome shotgun (WGS) entry which is preliminary data.</text>
</comment>